<evidence type="ECO:0000259" key="2">
    <source>
        <dbReference type="Pfam" id="PF07859"/>
    </source>
</evidence>
<dbReference type="Proteomes" id="UP000657592">
    <property type="component" value="Unassembled WGS sequence"/>
</dbReference>
<proteinExistence type="predicted"/>
<reference evidence="3" key="2">
    <citation type="submission" date="2020-09" db="EMBL/GenBank/DDBJ databases">
        <authorList>
            <person name="Sun Q."/>
            <person name="Zhou Y."/>
        </authorList>
    </citation>
    <scope>NUCLEOTIDE SEQUENCE</scope>
    <source>
        <strain evidence="3">CGMCC 1.15794</strain>
    </source>
</reference>
<dbReference type="InterPro" id="IPR029058">
    <property type="entry name" value="AB_hydrolase_fold"/>
</dbReference>
<sequence length="322" mass="33326">MPSSDPSSGLPADAWALLARHARMFVPEVIGAQRELFAGLLRRSPDGVVPAPHIRRDIAYGAHERHRLDLHSASPFPEPGGGAGRPVVLFVHGGGFVGGDKRDPELPFFDNVGGWAADRGFLGVTMTYRRAPEHRWPAGAEDVAAALGWLRANVAEHGGDPDRIVLFGHSAGAAHVAGLLAGHAGGAPAGARGVAAAILQSGIYDPASADGELAGMVDVYYGDEGQRRERSAAPGLAGTTVPLFVGVAQHDPTAFHRQAGLAIAAILAGRGELPAVHLASGHSHFSPVLGLGTGDAYGVVLEGFIHRTLEQHSGAHEEGHSA</sequence>
<dbReference type="RefSeq" id="WP_188754806.1">
    <property type="nucleotide sequence ID" value="NZ_BMJY01000002.1"/>
</dbReference>
<dbReference type="SUPFAM" id="SSF53474">
    <property type="entry name" value="alpha/beta-Hydrolases"/>
    <property type="match status" value="1"/>
</dbReference>
<keyword evidence="4" id="KW-1185">Reference proteome</keyword>
<keyword evidence="1" id="KW-0378">Hydrolase</keyword>
<gene>
    <name evidence="3" type="ORF">GCM10010921_06340</name>
</gene>
<name>A0A917IDB9_9MICO</name>
<dbReference type="GO" id="GO:0016787">
    <property type="term" value="F:hydrolase activity"/>
    <property type="evidence" value="ECO:0007669"/>
    <property type="project" value="UniProtKB-KW"/>
</dbReference>
<feature type="domain" description="Alpha/beta hydrolase fold-3" evidence="2">
    <location>
        <begin position="88"/>
        <end position="283"/>
    </location>
</feature>
<protein>
    <recommendedName>
        <fullName evidence="2">Alpha/beta hydrolase fold-3 domain-containing protein</fullName>
    </recommendedName>
</protein>
<dbReference type="EMBL" id="BMJY01000002">
    <property type="protein sequence ID" value="GGH36894.1"/>
    <property type="molecule type" value="Genomic_DNA"/>
</dbReference>
<dbReference type="Gene3D" id="3.40.50.1820">
    <property type="entry name" value="alpha/beta hydrolase"/>
    <property type="match status" value="1"/>
</dbReference>
<dbReference type="PANTHER" id="PTHR48081">
    <property type="entry name" value="AB HYDROLASE SUPERFAMILY PROTEIN C4A8.06C"/>
    <property type="match status" value="1"/>
</dbReference>
<organism evidence="3 4">
    <name type="scientific">Microbacterium album</name>
    <dbReference type="NCBI Taxonomy" id="2053191"/>
    <lineage>
        <taxon>Bacteria</taxon>
        <taxon>Bacillati</taxon>
        <taxon>Actinomycetota</taxon>
        <taxon>Actinomycetes</taxon>
        <taxon>Micrococcales</taxon>
        <taxon>Microbacteriaceae</taxon>
        <taxon>Microbacterium</taxon>
    </lineage>
</organism>
<comment type="caution">
    <text evidence="3">The sequence shown here is derived from an EMBL/GenBank/DDBJ whole genome shotgun (WGS) entry which is preliminary data.</text>
</comment>
<reference evidence="3" key="1">
    <citation type="journal article" date="2014" name="Int. J. Syst. Evol. Microbiol.">
        <title>Complete genome sequence of Corynebacterium casei LMG S-19264T (=DSM 44701T), isolated from a smear-ripened cheese.</title>
        <authorList>
            <consortium name="US DOE Joint Genome Institute (JGI-PGF)"/>
            <person name="Walter F."/>
            <person name="Albersmeier A."/>
            <person name="Kalinowski J."/>
            <person name="Ruckert C."/>
        </authorList>
    </citation>
    <scope>NUCLEOTIDE SEQUENCE</scope>
    <source>
        <strain evidence="3">CGMCC 1.15794</strain>
    </source>
</reference>
<evidence type="ECO:0000313" key="4">
    <source>
        <dbReference type="Proteomes" id="UP000657592"/>
    </source>
</evidence>
<dbReference type="Pfam" id="PF07859">
    <property type="entry name" value="Abhydrolase_3"/>
    <property type="match status" value="1"/>
</dbReference>
<dbReference type="InterPro" id="IPR013094">
    <property type="entry name" value="AB_hydrolase_3"/>
</dbReference>
<evidence type="ECO:0000256" key="1">
    <source>
        <dbReference type="ARBA" id="ARBA00022801"/>
    </source>
</evidence>
<evidence type="ECO:0000313" key="3">
    <source>
        <dbReference type="EMBL" id="GGH36894.1"/>
    </source>
</evidence>
<dbReference type="AlphaFoldDB" id="A0A917IDB9"/>
<dbReference type="InterPro" id="IPR050300">
    <property type="entry name" value="GDXG_lipolytic_enzyme"/>
</dbReference>
<accession>A0A917IDB9</accession>